<sequence>MGRVDVLVVGGGPAGMALAGACTRLGLTTGLLDSAPDKPWTATYGMWSRELPADLPASLVAARAAGRAIALTEHRLGWDYAVLDVPALRAHLADGLTGVQIHAGRAVGSPEVGVVALADGSHLRASVVIDAGGQARPLDPTTSRRVPAAQTAYGLIVDQETAAPLIAPGDAMFMDWRADHGEAGWPTFLYVVPLGGGQVLVEETSLARRPGLPLATLRRRLAARLARHGIEPPKDAASEKVSFRIDHRRHRGPGVLGFGAAAPFIHPATGFSLATSLALAPQVAAALAAHLPGDPGTALTAARRTVWPFEAKVVHRLRRIGLEALLRMPPTEVPGFFEEFFALPESHRWTYLTGRDDLRGMTAVLGRLFLGADGRLRRRLVTPTVLPPVGTNEEPVSAEGQRRYRKVSQ</sequence>
<protein>
    <submittedName>
        <fullName evidence="5">Lycopene cyclase family protein</fullName>
        <ecNumber evidence="5">5.5.1.19</ecNumber>
    </submittedName>
</protein>
<evidence type="ECO:0000256" key="2">
    <source>
        <dbReference type="ARBA" id="ARBA00022746"/>
    </source>
</evidence>
<keyword evidence="6" id="KW-1185">Reference proteome</keyword>
<dbReference type="PANTHER" id="PTHR39757:SF5">
    <property type="entry name" value="OS02G0190600 PROTEIN"/>
    <property type="match status" value="1"/>
</dbReference>
<dbReference type="Pfam" id="PF05834">
    <property type="entry name" value="Lycopene_cycl"/>
    <property type="match status" value="1"/>
</dbReference>
<dbReference type="EC" id="5.5.1.19" evidence="5"/>
<dbReference type="PRINTS" id="PR00368">
    <property type="entry name" value="FADPNR"/>
</dbReference>
<dbReference type="KEGG" id="mauu:NCTC10437_05672"/>
<feature type="region of interest" description="Disordered" evidence="4">
    <location>
        <begin position="386"/>
        <end position="409"/>
    </location>
</feature>
<evidence type="ECO:0000313" key="6">
    <source>
        <dbReference type="Proteomes" id="UP000279306"/>
    </source>
</evidence>
<reference evidence="5 6" key="1">
    <citation type="submission" date="2018-12" db="EMBL/GenBank/DDBJ databases">
        <authorList>
            <consortium name="Pathogen Informatics"/>
        </authorList>
    </citation>
    <scope>NUCLEOTIDE SEQUENCE [LARGE SCALE GENOMIC DNA]</scope>
    <source>
        <strain evidence="5 6">NCTC10437</strain>
    </source>
</reference>
<evidence type="ECO:0000256" key="4">
    <source>
        <dbReference type="SAM" id="MobiDB-lite"/>
    </source>
</evidence>
<proteinExistence type="inferred from homology"/>
<dbReference type="PRINTS" id="PR00411">
    <property type="entry name" value="PNDRDTASEI"/>
</dbReference>
<dbReference type="STRING" id="1791.GCA_001049355_01544"/>
<evidence type="ECO:0000313" key="5">
    <source>
        <dbReference type="EMBL" id="VEG58640.1"/>
    </source>
</evidence>
<dbReference type="OrthoDB" id="537501at2"/>
<accession>A0A3S4SR50</accession>
<dbReference type="InterPro" id="IPR036188">
    <property type="entry name" value="FAD/NAD-bd_sf"/>
</dbReference>
<dbReference type="GO" id="GO:0016860">
    <property type="term" value="F:intramolecular oxidoreductase activity"/>
    <property type="evidence" value="ECO:0007669"/>
    <property type="project" value="UniProtKB-ARBA"/>
</dbReference>
<dbReference type="PROSITE" id="PS51257">
    <property type="entry name" value="PROKAR_LIPOPROTEIN"/>
    <property type="match status" value="1"/>
</dbReference>
<dbReference type="NCBIfam" id="TIGR01790">
    <property type="entry name" value="carotene-cycl"/>
    <property type="match status" value="1"/>
</dbReference>
<keyword evidence="3" id="KW-0520">NAD</keyword>
<evidence type="ECO:0000256" key="3">
    <source>
        <dbReference type="ARBA" id="ARBA00023027"/>
    </source>
</evidence>
<gene>
    <name evidence="5" type="primary">crtL</name>
    <name evidence="5" type="ORF">NCTC10437_05672</name>
</gene>
<organism evidence="5 6">
    <name type="scientific">Mycolicibacterium aurum</name>
    <name type="common">Mycobacterium aurum</name>
    <dbReference type="NCBI Taxonomy" id="1791"/>
    <lineage>
        <taxon>Bacteria</taxon>
        <taxon>Bacillati</taxon>
        <taxon>Actinomycetota</taxon>
        <taxon>Actinomycetes</taxon>
        <taxon>Mycobacteriales</taxon>
        <taxon>Mycobacteriaceae</taxon>
        <taxon>Mycolicibacterium</taxon>
    </lineage>
</organism>
<keyword evidence="2" id="KW-0125">Carotenoid biosynthesis</keyword>
<comment type="similarity">
    <text evidence="1">Belongs to the lycopene cyclase family.</text>
</comment>
<evidence type="ECO:0000256" key="1">
    <source>
        <dbReference type="ARBA" id="ARBA00006599"/>
    </source>
</evidence>
<keyword evidence="5" id="KW-0413">Isomerase</keyword>
<dbReference type="SUPFAM" id="SSF51905">
    <property type="entry name" value="FAD/NAD(P)-binding domain"/>
    <property type="match status" value="1"/>
</dbReference>
<name>A0A3S4SR50_MYCAU</name>
<dbReference type="EMBL" id="LR134356">
    <property type="protein sequence ID" value="VEG58640.1"/>
    <property type="molecule type" value="Genomic_DNA"/>
</dbReference>
<dbReference type="AlphaFoldDB" id="A0A3S4SR50"/>
<dbReference type="RefSeq" id="WP_048631455.1">
    <property type="nucleotide sequence ID" value="NZ_CVQQ01000003.1"/>
</dbReference>
<dbReference type="InterPro" id="IPR010108">
    <property type="entry name" value="Lycopene_cyclase_b/e"/>
</dbReference>
<dbReference type="PANTHER" id="PTHR39757">
    <property type="match status" value="1"/>
</dbReference>
<dbReference type="GO" id="GO:0016117">
    <property type="term" value="P:carotenoid biosynthetic process"/>
    <property type="evidence" value="ECO:0007669"/>
    <property type="project" value="UniProtKB-KW"/>
</dbReference>
<dbReference type="Gene3D" id="3.50.50.60">
    <property type="entry name" value="FAD/NAD(P)-binding domain"/>
    <property type="match status" value="2"/>
</dbReference>
<dbReference type="GO" id="GO:0016705">
    <property type="term" value="F:oxidoreductase activity, acting on paired donors, with incorporation or reduction of molecular oxygen"/>
    <property type="evidence" value="ECO:0007669"/>
    <property type="project" value="InterPro"/>
</dbReference>
<dbReference type="Proteomes" id="UP000279306">
    <property type="component" value="Chromosome"/>
</dbReference>